<organism evidence="2 3">
    <name type="scientific">Favolaschia claudopus</name>
    <dbReference type="NCBI Taxonomy" id="2862362"/>
    <lineage>
        <taxon>Eukaryota</taxon>
        <taxon>Fungi</taxon>
        <taxon>Dikarya</taxon>
        <taxon>Basidiomycota</taxon>
        <taxon>Agaricomycotina</taxon>
        <taxon>Agaricomycetes</taxon>
        <taxon>Agaricomycetidae</taxon>
        <taxon>Agaricales</taxon>
        <taxon>Marasmiineae</taxon>
        <taxon>Mycenaceae</taxon>
        <taxon>Favolaschia</taxon>
    </lineage>
</organism>
<comment type="caution">
    <text evidence="2">The sequence shown here is derived from an EMBL/GenBank/DDBJ whole genome shotgun (WGS) entry which is preliminary data.</text>
</comment>
<accession>A0AAW0CJQ3</accession>
<evidence type="ECO:0000313" key="3">
    <source>
        <dbReference type="Proteomes" id="UP001362999"/>
    </source>
</evidence>
<evidence type="ECO:0000256" key="1">
    <source>
        <dbReference type="SAM" id="MobiDB-lite"/>
    </source>
</evidence>
<dbReference type="Proteomes" id="UP001362999">
    <property type="component" value="Unassembled WGS sequence"/>
</dbReference>
<dbReference type="EMBL" id="JAWWNJ010000017">
    <property type="protein sequence ID" value="KAK7038396.1"/>
    <property type="molecule type" value="Genomic_DNA"/>
</dbReference>
<feature type="region of interest" description="Disordered" evidence="1">
    <location>
        <begin position="1"/>
        <end position="21"/>
    </location>
</feature>
<evidence type="ECO:0000313" key="2">
    <source>
        <dbReference type="EMBL" id="KAK7038396.1"/>
    </source>
</evidence>
<proteinExistence type="predicted"/>
<reference evidence="2 3" key="1">
    <citation type="journal article" date="2024" name="J Genomics">
        <title>Draft genome sequencing and assembly of Favolaschia claudopus CIRM-BRFM 2984 isolated from oak limbs.</title>
        <authorList>
            <person name="Navarro D."/>
            <person name="Drula E."/>
            <person name="Chaduli D."/>
            <person name="Cazenave R."/>
            <person name="Ahrendt S."/>
            <person name="Wang J."/>
            <person name="Lipzen A."/>
            <person name="Daum C."/>
            <person name="Barry K."/>
            <person name="Grigoriev I.V."/>
            <person name="Favel A."/>
            <person name="Rosso M.N."/>
            <person name="Martin F."/>
        </authorList>
    </citation>
    <scope>NUCLEOTIDE SEQUENCE [LARGE SCALE GENOMIC DNA]</scope>
    <source>
        <strain evidence="2 3">CIRM-BRFM 2984</strain>
    </source>
</reference>
<feature type="compositionally biased region" description="Low complexity" evidence="1">
    <location>
        <begin position="8"/>
        <end position="19"/>
    </location>
</feature>
<dbReference type="AlphaFoldDB" id="A0AAW0CJQ3"/>
<gene>
    <name evidence="2" type="ORF">R3P38DRAFT_3182482</name>
</gene>
<protein>
    <submittedName>
        <fullName evidence="2">Uncharacterized protein</fullName>
    </submittedName>
</protein>
<name>A0AAW0CJQ3_9AGAR</name>
<sequence length="170" mass="19041">MAHRRAAAAKPQRAQSAAPVEDFDFLASQQSNASGSDDQAMQLAIAQQLMASKERKRKELEKKFFQAARHKLNGEFSAAADEVKSAIEATEQIYAKFLTDYATCEDKIRALWMLIKEEEQTLVDIAKKQHELNLAMRTETEQAQFTGMGQAKEACYESRRIIETLIPGAA</sequence>
<keyword evidence="3" id="KW-1185">Reference proteome</keyword>